<sequence length="222" mass="24864">MGGVFMQYPKELATAVQQASRSYPLEGFVPGQGPLQPKLMIVGEAPGRTEIENFIPFSGQAGKELMKSLALAGLTREDVYITSAVRSRPYSVKERINKRSGAHEIVHPNRTPTKKEVLLHAPLLDYELSIVDPPVIATVGNIGLQRLLGNAYYIKDHHGEVIRSKIQESNPTKDGYQWSEKEYLIVPMYHPAAIFYNRTLTPQIEADWRGLRNILSQIPANE</sequence>
<dbReference type="GO" id="GO:0006281">
    <property type="term" value="P:DNA repair"/>
    <property type="evidence" value="ECO:0007669"/>
    <property type="project" value="UniProtKB-KW"/>
</dbReference>
<keyword evidence="9" id="KW-0326">Glycosidase</keyword>
<dbReference type="EC" id="3.2.2.-" evidence="9"/>
<keyword evidence="5" id="KW-0408">Iron</keyword>
<name>F0EKF3_ENTCA</name>
<gene>
    <name evidence="9" type="ORF">HMPREF9087_2036</name>
</gene>
<accession>F0EKF3</accession>
<dbReference type="GO" id="GO:0051539">
    <property type="term" value="F:4 iron, 4 sulfur cluster binding"/>
    <property type="evidence" value="ECO:0007669"/>
    <property type="project" value="UniProtKB-KW"/>
</dbReference>
<dbReference type="SUPFAM" id="SSF52141">
    <property type="entry name" value="Uracil-DNA glycosylase-like"/>
    <property type="match status" value="1"/>
</dbReference>
<dbReference type="SMART" id="SM00986">
    <property type="entry name" value="UDG"/>
    <property type="match status" value="1"/>
</dbReference>
<proteinExistence type="predicted"/>
<keyword evidence="7" id="KW-0234">DNA repair</keyword>
<evidence type="ECO:0000313" key="10">
    <source>
        <dbReference type="Proteomes" id="UP000004835"/>
    </source>
</evidence>
<evidence type="ECO:0000256" key="1">
    <source>
        <dbReference type="ARBA" id="ARBA00022485"/>
    </source>
</evidence>
<organism evidence="9 10">
    <name type="scientific">Enterococcus casseliflavus ATCC 12755</name>
    <dbReference type="NCBI Taxonomy" id="888066"/>
    <lineage>
        <taxon>Bacteria</taxon>
        <taxon>Bacillati</taxon>
        <taxon>Bacillota</taxon>
        <taxon>Bacilli</taxon>
        <taxon>Lactobacillales</taxon>
        <taxon>Enterococcaceae</taxon>
        <taxon>Enterococcus</taxon>
    </lineage>
</organism>
<evidence type="ECO:0000256" key="7">
    <source>
        <dbReference type="ARBA" id="ARBA00023204"/>
    </source>
</evidence>
<keyword evidence="2" id="KW-0479">Metal-binding</keyword>
<keyword evidence="1" id="KW-0004">4Fe-4S</keyword>
<dbReference type="SMART" id="SM00987">
    <property type="entry name" value="UreE_C"/>
    <property type="match status" value="1"/>
</dbReference>
<dbReference type="Proteomes" id="UP000004835">
    <property type="component" value="Unassembled WGS sequence"/>
</dbReference>
<reference evidence="9 10" key="1">
    <citation type="submission" date="2011-01" db="EMBL/GenBank/DDBJ databases">
        <authorList>
            <person name="Muzny D."/>
            <person name="Qin X."/>
            <person name="Deng J."/>
            <person name="Jiang H."/>
            <person name="Liu Y."/>
            <person name="Qu J."/>
            <person name="Song X.-Z."/>
            <person name="Zhang L."/>
            <person name="Thornton R."/>
            <person name="Coyle M."/>
            <person name="Francisco L."/>
            <person name="Jackson L."/>
            <person name="Javaid M."/>
            <person name="Korchina V."/>
            <person name="Kovar C."/>
            <person name="Mata R."/>
            <person name="Mathew T."/>
            <person name="Ngo R."/>
            <person name="Nguyen L."/>
            <person name="Nguyen N."/>
            <person name="Okwuonu G."/>
            <person name="Ongeri F."/>
            <person name="Pham C."/>
            <person name="Simmons D."/>
            <person name="Wilczek-Boney K."/>
            <person name="Hale W."/>
            <person name="Jakkamsetti A."/>
            <person name="Pham P."/>
            <person name="Ruth R."/>
            <person name="San Lucas F."/>
            <person name="Warren J."/>
            <person name="Zhang J."/>
            <person name="Zhao Z."/>
            <person name="Zhou C."/>
            <person name="Zhu D."/>
            <person name="Lee S."/>
            <person name="Bess C."/>
            <person name="Blankenburg K."/>
            <person name="Forbes L."/>
            <person name="Fu Q."/>
            <person name="Gubbala S."/>
            <person name="Hirani K."/>
            <person name="Jayaseelan J.C."/>
            <person name="Lara F."/>
            <person name="Munidasa M."/>
            <person name="Palculict T."/>
            <person name="Patil S."/>
            <person name="Pu L.-L."/>
            <person name="Saada N."/>
            <person name="Tang L."/>
            <person name="Weissenberger G."/>
            <person name="Zhu Y."/>
            <person name="Hemphill L."/>
            <person name="Shang Y."/>
            <person name="Youmans B."/>
            <person name="Ayvaz T."/>
            <person name="Ross M."/>
            <person name="Santibanez J."/>
            <person name="Aqrawi P."/>
            <person name="Gross S."/>
            <person name="Joshi V."/>
            <person name="Fowler G."/>
            <person name="Nazareth L."/>
            <person name="Reid J."/>
            <person name="Worley K."/>
            <person name="Petrosino J."/>
            <person name="Highlander S."/>
            <person name="Gibbs R."/>
        </authorList>
    </citation>
    <scope>NUCLEOTIDE SEQUENCE [LARGE SCALE GENOMIC DNA]</scope>
    <source>
        <strain evidence="9 10">ATCC 12755</strain>
    </source>
</reference>
<protein>
    <submittedName>
        <fullName evidence="9">Uracil-DNA glycosylase, family 4</fullName>
        <ecNumber evidence="9">3.2.2.-</ecNumber>
    </submittedName>
</protein>
<evidence type="ECO:0000313" key="9">
    <source>
        <dbReference type="EMBL" id="EGC69421.1"/>
    </source>
</evidence>
<dbReference type="GO" id="GO:0046872">
    <property type="term" value="F:metal ion binding"/>
    <property type="evidence" value="ECO:0007669"/>
    <property type="project" value="UniProtKB-KW"/>
</dbReference>
<dbReference type="PANTHER" id="PTHR33693:SF1">
    <property type="entry name" value="TYPE-4 URACIL-DNA GLYCOSYLASE"/>
    <property type="match status" value="1"/>
</dbReference>
<dbReference type="InterPro" id="IPR051536">
    <property type="entry name" value="UDG_Type-4/5"/>
</dbReference>
<keyword evidence="6" id="KW-0411">Iron-sulfur</keyword>
<dbReference type="AlphaFoldDB" id="F0EKF3"/>
<evidence type="ECO:0000256" key="5">
    <source>
        <dbReference type="ARBA" id="ARBA00023004"/>
    </source>
</evidence>
<dbReference type="GO" id="GO:0097506">
    <property type="term" value="F:deaminated base DNA N-glycosylase activity"/>
    <property type="evidence" value="ECO:0007669"/>
    <property type="project" value="UniProtKB-ARBA"/>
</dbReference>
<dbReference type="Pfam" id="PF03167">
    <property type="entry name" value="UDG"/>
    <property type="match status" value="1"/>
</dbReference>
<keyword evidence="3" id="KW-0227">DNA damage</keyword>
<evidence type="ECO:0000256" key="6">
    <source>
        <dbReference type="ARBA" id="ARBA00023014"/>
    </source>
</evidence>
<evidence type="ECO:0000256" key="3">
    <source>
        <dbReference type="ARBA" id="ARBA00022763"/>
    </source>
</evidence>
<comment type="caution">
    <text evidence="9">The sequence shown here is derived from an EMBL/GenBank/DDBJ whole genome shotgun (WGS) entry which is preliminary data.</text>
</comment>
<dbReference type="Gene3D" id="3.40.470.10">
    <property type="entry name" value="Uracil-DNA glycosylase-like domain"/>
    <property type="match status" value="1"/>
</dbReference>
<evidence type="ECO:0000256" key="4">
    <source>
        <dbReference type="ARBA" id="ARBA00022801"/>
    </source>
</evidence>
<dbReference type="CDD" id="cd10030">
    <property type="entry name" value="UDG-F4_TTUDGA_SPO1dp_like"/>
    <property type="match status" value="1"/>
</dbReference>
<dbReference type="InterPro" id="IPR005122">
    <property type="entry name" value="Uracil-DNA_glycosylase-like"/>
</dbReference>
<dbReference type="EMBL" id="AEWT01000016">
    <property type="protein sequence ID" value="EGC69421.1"/>
    <property type="molecule type" value="Genomic_DNA"/>
</dbReference>
<dbReference type="HOGENOM" id="CLU_044815_1_2_9"/>
<dbReference type="PANTHER" id="PTHR33693">
    <property type="entry name" value="TYPE-5 URACIL-DNA GLYCOSYLASE"/>
    <property type="match status" value="1"/>
</dbReference>
<feature type="domain" description="Uracil-DNA glycosylase-like" evidence="8">
    <location>
        <begin position="30"/>
        <end position="209"/>
    </location>
</feature>
<dbReference type="InterPro" id="IPR036895">
    <property type="entry name" value="Uracil-DNA_glycosylase-like_sf"/>
</dbReference>
<evidence type="ECO:0000259" key="8">
    <source>
        <dbReference type="SMART" id="SM00986"/>
    </source>
</evidence>
<evidence type="ECO:0000256" key="2">
    <source>
        <dbReference type="ARBA" id="ARBA00022723"/>
    </source>
</evidence>
<keyword evidence="4 9" id="KW-0378">Hydrolase</keyword>